<comment type="caution">
    <text evidence="1">The sequence shown here is derived from an EMBL/GenBank/DDBJ whole genome shotgun (WGS) entry which is preliminary data.</text>
</comment>
<sequence>MEGFRQGGCGWKSYFFYVRLDQASVAVECLPSFRRLWGGRSTQPHSSFSGRFVHRPRPSPWWSAVLGSFFSREGPCGGRGSSISLQLIN</sequence>
<reference evidence="1 2" key="1">
    <citation type="submission" date="2021-05" db="EMBL/GenBank/DDBJ databases">
        <title>Genome Assembly of Synthetic Allotetraploid Brassica napus Reveals Homoeologous Exchanges between Subgenomes.</title>
        <authorList>
            <person name="Davis J.T."/>
        </authorList>
    </citation>
    <scope>NUCLEOTIDE SEQUENCE [LARGE SCALE GENOMIC DNA]</scope>
    <source>
        <strain evidence="2">cv. Da-Ae</strain>
        <tissue evidence="1">Seedling</tissue>
    </source>
</reference>
<name>A0ABQ8CK50_BRANA</name>
<dbReference type="Proteomes" id="UP000824890">
    <property type="component" value="Unassembled WGS sequence"/>
</dbReference>
<organism evidence="1 2">
    <name type="scientific">Brassica napus</name>
    <name type="common">Rape</name>
    <dbReference type="NCBI Taxonomy" id="3708"/>
    <lineage>
        <taxon>Eukaryota</taxon>
        <taxon>Viridiplantae</taxon>
        <taxon>Streptophyta</taxon>
        <taxon>Embryophyta</taxon>
        <taxon>Tracheophyta</taxon>
        <taxon>Spermatophyta</taxon>
        <taxon>Magnoliopsida</taxon>
        <taxon>eudicotyledons</taxon>
        <taxon>Gunneridae</taxon>
        <taxon>Pentapetalae</taxon>
        <taxon>rosids</taxon>
        <taxon>malvids</taxon>
        <taxon>Brassicales</taxon>
        <taxon>Brassicaceae</taxon>
        <taxon>Brassiceae</taxon>
        <taxon>Brassica</taxon>
    </lineage>
</organism>
<keyword evidence="2" id="KW-1185">Reference proteome</keyword>
<dbReference type="EMBL" id="JAGKQM010000007">
    <property type="protein sequence ID" value="KAH0917450.1"/>
    <property type="molecule type" value="Genomic_DNA"/>
</dbReference>
<gene>
    <name evidence="1" type="ORF">HID58_025110</name>
</gene>
<evidence type="ECO:0000313" key="1">
    <source>
        <dbReference type="EMBL" id="KAH0917450.1"/>
    </source>
</evidence>
<proteinExistence type="predicted"/>
<accession>A0ABQ8CK50</accession>
<evidence type="ECO:0000313" key="2">
    <source>
        <dbReference type="Proteomes" id="UP000824890"/>
    </source>
</evidence>
<protein>
    <submittedName>
        <fullName evidence="1">Uncharacterized protein</fullName>
    </submittedName>
</protein>